<dbReference type="AlphaFoldDB" id="A0A1M3KXN9"/>
<evidence type="ECO:0000259" key="7">
    <source>
        <dbReference type="Pfam" id="PF02601"/>
    </source>
</evidence>
<dbReference type="EC" id="3.1.11.6" evidence="5"/>
<comment type="catalytic activity">
    <reaction evidence="5 6">
        <text>Exonucleolytic cleavage in either 5'- to 3'- or 3'- to 5'-direction to yield nucleoside 5'-phosphates.</text>
        <dbReference type="EC" id="3.1.11.6"/>
    </reaction>
</comment>
<sequence length="410" mass="45052">MIDEAVSVSDLTNAIRALLTEGIGDVVVEGEISNYKHHTSGHRYFTLKDSEAQIACVMWRTRSVSFVPEDGMRVVIFGRLTVYPPQGRYQIDCALMRPAGIGDLHQAFEALKRRLDAKGLFAWERKRPLPRMPVVIGVITSPTGAAVQDIMSTIAGRFPAARVIFRPALVQGDGAAEDIALAIDQMNLTDAEVIIAGRGGGSLEDLWAFNTEPVAEAIYRSRLPVISAVGHETDVTIADLVADVRAATPTAAAVLATPVTIDDLLMSIDEARLSMIDTMTERVDDLMEMVTDFLDGTAAQRLMERIHLRAQRIDELTVRYERSVRHRLAMLTQRVDHAVTLCRSLHPLAPLRRGFAVVERNGHVVMTDEMLQPGETVTIRRHADVSMALIQATTPLTENIDGEDQGTTLA</sequence>
<dbReference type="Pfam" id="PF02601">
    <property type="entry name" value="Exonuc_VII_L"/>
    <property type="match status" value="1"/>
</dbReference>
<comment type="subcellular location">
    <subcellularLocation>
        <location evidence="5 6">Cytoplasm</location>
    </subcellularLocation>
</comment>
<organism evidence="9 10">
    <name type="scientific">Candidatus Kapaibacterium thiocyanatum</name>
    <dbReference type="NCBI Taxonomy" id="1895771"/>
    <lineage>
        <taxon>Bacteria</taxon>
        <taxon>Pseudomonadati</taxon>
        <taxon>Candidatus Kapaibacteriota</taxon>
        <taxon>Candidatus Kapaibacteriia</taxon>
        <taxon>Candidatus Kapaibacteriales</taxon>
        <taxon>Candidatus Kapaibacteriaceae</taxon>
        <taxon>Candidatus Kapaibacterium</taxon>
    </lineage>
</organism>
<keyword evidence="4 5" id="KW-0269">Exonuclease</keyword>
<evidence type="ECO:0000256" key="3">
    <source>
        <dbReference type="ARBA" id="ARBA00022801"/>
    </source>
</evidence>
<dbReference type="HAMAP" id="MF_00378">
    <property type="entry name" value="Exonuc_7_L"/>
    <property type="match status" value="1"/>
</dbReference>
<dbReference type="EMBL" id="MKVH01000024">
    <property type="protein sequence ID" value="OJX57178.1"/>
    <property type="molecule type" value="Genomic_DNA"/>
</dbReference>
<keyword evidence="1 5" id="KW-0963">Cytoplasm</keyword>
<dbReference type="InterPro" id="IPR025824">
    <property type="entry name" value="OB-fold_nuc-bd_dom"/>
</dbReference>
<reference evidence="9 10" key="1">
    <citation type="submission" date="2016-09" db="EMBL/GenBank/DDBJ databases">
        <title>Genome-resolved meta-omics ties microbial dynamics to process performance in biotechnology for thiocyanate degradation.</title>
        <authorList>
            <person name="Kantor R.S."/>
            <person name="Huddy R.J."/>
            <person name="Iyer R."/>
            <person name="Thomas B.C."/>
            <person name="Brown C.T."/>
            <person name="Anantharaman K."/>
            <person name="Tringe S."/>
            <person name="Hettich R.L."/>
            <person name="Harrison S.T."/>
            <person name="Banfield J.F."/>
        </authorList>
    </citation>
    <scope>NUCLEOTIDE SEQUENCE [LARGE SCALE GENOMIC DNA]</scope>
    <source>
        <strain evidence="9">59-99</strain>
    </source>
</reference>
<comment type="caution">
    <text evidence="9">The sequence shown here is derived from an EMBL/GenBank/DDBJ whole genome shotgun (WGS) entry which is preliminary data.</text>
</comment>
<dbReference type="NCBIfam" id="TIGR00237">
    <property type="entry name" value="xseA"/>
    <property type="match status" value="1"/>
</dbReference>
<dbReference type="InterPro" id="IPR020579">
    <property type="entry name" value="Exonuc_VII_lsu_C"/>
</dbReference>
<keyword evidence="3 5" id="KW-0378">Hydrolase</keyword>
<evidence type="ECO:0000256" key="5">
    <source>
        <dbReference type="HAMAP-Rule" id="MF_00378"/>
    </source>
</evidence>
<dbReference type="STRING" id="1895771.BGO89_11800"/>
<dbReference type="InterPro" id="IPR003753">
    <property type="entry name" value="Exonuc_VII_L"/>
</dbReference>
<feature type="domain" description="OB-fold nucleic acid binding" evidence="8">
    <location>
        <begin position="7"/>
        <end position="96"/>
    </location>
</feature>
<dbReference type="Pfam" id="PF13742">
    <property type="entry name" value="tRNA_anti_2"/>
    <property type="match status" value="1"/>
</dbReference>
<accession>A0A1M3KXN9</accession>
<evidence type="ECO:0000256" key="2">
    <source>
        <dbReference type="ARBA" id="ARBA00022722"/>
    </source>
</evidence>
<comment type="similarity">
    <text evidence="5 6">Belongs to the XseA family.</text>
</comment>
<evidence type="ECO:0000256" key="6">
    <source>
        <dbReference type="RuleBase" id="RU004355"/>
    </source>
</evidence>
<dbReference type="PANTHER" id="PTHR30008:SF0">
    <property type="entry name" value="EXODEOXYRIBONUCLEASE 7 LARGE SUBUNIT"/>
    <property type="match status" value="1"/>
</dbReference>
<evidence type="ECO:0000256" key="1">
    <source>
        <dbReference type="ARBA" id="ARBA00022490"/>
    </source>
</evidence>
<proteinExistence type="inferred from homology"/>
<dbReference type="Proteomes" id="UP000184233">
    <property type="component" value="Unassembled WGS sequence"/>
</dbReference>
<protein>
    <recommendedName>
        <fullName evidence="5">Exodeoxyribonuclease 7 large subunit</fullName>
        <ecNumber evidence="5">3.1.11.6</ecNumber>
    </recommendedName>
    <alternativeName>
        <fullName evidence="5">Exodeoxyribonuclease VII large subunit</fullName>
        <shortName evidence="5">Exonuclease VII large subunit</shortName>
    </alternativeName>
</protein>
<comment type="function">
    <text evidence="5">Bidirectionally degrades single-stranded DNA into large acid-insoluble oligonucleotides, which are then degraded further into small acid-soluble oligonucleotides.</text>
</comment>
<dbReference type="GO" id="GO:0008855">
    <property type="term" value="F:exodeoxyribonuclease VII activity"/>
    <property type="evidence" value="ECO:0007669"/>
    <property type="project" value="UniProtKB-UniRule"/>
</dbReference>
<dbReference type="CDD" id="cd04489">
    <property type="entry name" value="ExoVII_LU_OBF"/>
    <property type="match status" value="1"/>
</dbReference>
<evidence type="ECO:0000313" key="9">
    <source>
        <dbReference type="EMBL" id="OJX57178.1"/>
    </source>
</evidence>
<comment type="subunit">
    <text evidence="5">Heterooligomer composed of large and small subunits.</text>
</comment>
<dbReference type="GO" id="GO:0003676">
    <property type="term" value="F:nucleic acid binding"/>
    <property type="evidence" value="ECO:0007669"/>
    <property type="project" value="InterPro"/>
</dbReference>
<dbReference type="GO" id="GO:0005737">
    <property type="term" value="C:cytoplasm"/>
    <property type="evidence" value="ECO:0007669"/>
    <property type="project" value="UniProtKB-SubCell"/>
</dbReference>
<evidence type="ECO:0000259" key="8">
    <source>
        <dbReference type="Pfam" id="PF13742"/>
    </source>
</evidence>
<evidence type="ECO:0000313" key="10">
    <source>
        <dbReference type="Proteomes" id="UP000184233"/>
    </source>
</evidence>
<dbReference type="PANTHER" id="PTHR30008">
    <property type="entry name" value="EXODEOXYRIBONUCLEASE 7 LARGE SUBUNIT"/>
    <property type="match status" value="1"/>
</dbReference>
<gene>
    <name evidence="5" type="primary">xseA</name>
    <name evidence="9" type="ORF">BGO89_11800</name>
</gene>
<keyword evidence="2 5" id="KW-0540">Nuclease</keyword>
<dbReference type="GO" id="GO:0009318">
    <property type="term" value="C:exodeoxyribonuclease VII complex"/>
    <property type="evidence" value="ECO:0007669"/>
    <property type="project" value="UniProtKB-UniRule"/>
</dbReference>
<name>A0A1M3KXN9_9BACT</name>
<dbReference type="GO" id="GO:0006308">
    <property type="term" value="P:DNA catabolic process"/>
    <property type="evidence" value="ECO:0007669"/>
    <property type="project" value="UniProtKB-UniRule"/>
</dbReference>
<evidence type="ECO:0000256" key="4">
    <source>
        <dbReference type="ARBA" id="ARBA00022839"/>
    </source>
</evidence>
<feature type="domain" description="Exonuclease VII large subunit C-terminal" evidence="7">
    <location>
        <begin position="120"/>
        <end position="328"/>
    </location>
</feature>